<sequence>MEDWLLPDKAHDLAGKQLCIFAFDRDVVSPAPLHLAPLVNAYAPVMGGGLTVKHFDTDHGYNSRRYAVAKAAAEWIESRCGIRV</sequence>
<comment type="caution">
    <text evidence="1">The sequence shown here is derived from an EMBL/GenBank/DDBJ whole genome shotgun (WGS) entry which is preliminary data.</text>
</comment>
<name>A0A644WWT6_9ZZZZ</name>
<evidence type="ECO:0000313" key="1">
    <source>
        <dbReference type="EMBL" id="MPM08376.1"/>
    </source>
</evidence>
<reference evidence="1" key="1">
    <citation type="submission" date="2019-08" db="EMBL/GenBank/DDBJ databases">
        <authorList>
            <person name="Kucharzyk K."/>
            <person name="Murdoch R.W."/>
            <person name="Higgins S."/>
            <person name="Loffler F."/>
        </authorList>
    </citation>
    <scope>NUCLEOTIDE SEQUENCE</scope>
</reference>
<evidence type="ECO:0008006" key="2">
    <source>
        <dbReference type="Google" id="ProtNLM"/>
    </source>
</evidence>
<dbReference type="AlphaFoldDB" id="A0A644WWT6"/>
<organism evidence="1">
    <name type="scientific">bioreactor metagenome</name>
    <dbReference type="NCBI Taxonomy" id="1076179"/>
    <lineage>
        <taxon>unclassified sequences</taxon>
        <taxon>metagenomes</taxon>
        <taxon>ecological metagenomes</taxon>
    </lineage>
</organism>
<protein>
    <recommendedName>
        <fullName evidence="2">Peptidase S9 prolyl oligopeptidase catalytic domain-containing protein</fullName>
    </recommendedName>
</protein>
<accession>A0A644WWT6</accession>
<gene>
    <name evidence="1" type="ORF">SDC9_54688</name>
</gene>
<dbReference type="EMBL" id="VSSQ01001443">
    <property type="protein sequence ID" value="MPM08376.1"/>
    <property type="molecule type" value="Genomic_DNA"/>
</dbReference>
<proteinExistence type="predicted"/>